<feature type="domain" description="GFO/IDH/MocA-like oxidoreductase" evidence="4">
    <location>
        <begin position="134"/>
        <end position="260"/>
    </location>
</feature>
<evidence type="ECO:0000259" key="4">
    <source>
        <dbReference type="Pfam" id="PF22725"/>
    </source>
</evidence>
<proteinExistence type="inferred from homology"/>
<evidence type="ECO:0000313" key="5">
    <source>
        <dbReference type="EMBL" id="CAD7274636.1"/>
    </source>
</evidence>
<gene>
    <name evidence="5" type="ORF">NMOB1V02_LOCUS2461</name>
</gene>
<dbReference type="GO" id="GO:0000166">
    <property type="term" value="F:nucleotide binding"/>
    <property type="evidence" value="ECO:0007669"/>
    <property type="project" value="InterPro"/>
</dbReference>
<dbReference type="InterPro" id="IPR055170">
    <property type="entry name" value="GFO_IDH_MocA-like_dom"/>
</dbReference>
<dbReference type="OrthoDB" id="446809at2759"/>
<sequence>MMPGVGIFGTGKVIYALVPMLRKQGFEVKAIWGRTAEESQSASKALGIPFWTAKMDEIVLHKEVNVIFVVCPPQYQSQILIKALGIGKHVVCNPPGGLVQADVVKTVQASQYYPTLITVMSYGLRLLPVFGVTKQLIQGGFCGQVQLCDVRVDTGPVHADTYDWTCDGAMGGGVLSCIGAHVVDAVLFLTGQEPHLVNGLLKYLDNAVMNGFRRVNSDTFCSFQMELTGNVSVNATLGVRSTRKTDFNLELFVSGTRGALKIRDSELYGKKWDSDEEELLFSDDGSVPANVDEPWPILRGLLKLVESLRAAFVGAEEGNIKWNKDAIAGAASFEDGQHVVAVMEAIKRSSMNKQWTPVYFLKEPDEPELSKADGHPAPFYVSL</sequence>
<dbReference type="InterPro" id="IPR036291">
    <property type="entry name" value="NAD(P)-bd_dom_sf"/>
</dbReference>
<dbReference type="InterPro" id="IPR050463">
    <property type="entry name" value="Gfo/Idh/MocA_oxidrdct_glycsds"/>
</dbReference>
<dbReference type="Pfam" id="PF22725">
    <property type="entry name" value="GFO_IDH_MocA_C3"/>
    <property type="match status" value="1"/>
</dbReference>
<protein>
    <recommendedName>
        <fullName evidence="7">Glucose-fructose oxidoreductase domain-containing protein 1</fullName>
    </recommendedName>
</protein>
<dbReference type="Pfam" id="PF01408">
    <property type="entry name" value="GFO_IDH_MocA"/>
    <property type="match status" value="1"/>
</dbReference>
<dbReference type="EMBL" id="OA882312">
    <property type="protein sequence ID" value="CAD7274636.1"/>
    <property type="molecule type" value="Genomic_DNA"/>
</dbReference>
<accession>A0A7R9BG14</accession>
<evidence type="ECO:0000256" key="1">
    <source>
        <dbReference type="ARBA" id="ARBA00010928"/>
    </source>
</evidence>
<dbReference type="Gene3D" id="3.40.50.720">
    <property type="entry name" value="NAD(P)-binding Rossmann-like Domain"/>
    <property type="match status" value="1"/>
</dbReference>
<dbReference type="AlphaFoldDB" id="A0A7R9BG14"/>
<name>A0A7R9BG14_9CRUS</name>
<dbReference type="SUPFAM" id="SSF55347">
    <property type="entry name" value="Glyceraldehyde-3-phosphate dehydrogenase-like, C-terminal domain"/>
    <property type="match status" value="1"/>
</dbReference>
<keyword evidence="6" id="KW-1185">Reference proteome</keyword>
<dbReference type="PANTHER" id="PTHR43818:SF11">
    <property type="entry name" value="BCDNA.GH03377"/>
    <property type="match status" value="1"/>
</dbReference>
<dbReference type="SUPFAM" id="SSF51735">
    <property type="entry name" value="NAD(P)-binding Rossmann-fold domains"/>
    <property type="match status" value="1"/>
</dbReference>
<dbReference type="PANTHER" id="PTHR43818">
    <property type="entry name" value="BCDNA.GH03377"/>
    <property type="match status" value="1"/>
</dbReference>
<organism evidence="5">
    <name type="scientific">Notodromas monacha</name>
    <dbReference type="NCBI Taxonomy" id="399045"/>
    <lineage>
        <taxon>Eukaryota</taxon>
        <taxon>Metazoa</taxon>
        <taxon>Ecdysozoa</taxon>
        <taxon>Arthropoda</taxon>
        <taxon>Crustacea</taxon>
        <taxon>Oligostraca</taxon>
        <taxon>Ostracoda</taxon>
        <taxon>Podocopa</taxon>
        <taxon>Podocopida</taxon>
        <taxon>Cypridocopina</taxon>
        <taxon>Cypridoidea</taxon>
        <taxon>Cyprididae</taxon>
        <taxon>Notodromas</taxon>
    </lineage>
</organism>
<evidence type="ECO:0000313" key="6">
    <source>
        <dbReference type="Proteomes" id="UP000678499"/>
    </source>
</evidence>
<dbReference type="Proteomes" id="UP000678499">
    <property type="component" value="Unassembled WGS sequence"/>
</dbReference>
<keyword evidence="2" id="KW-0560">Oxidoreductase</keyword>
<dbReference type="GO" id="GO:0016491">
    <property type="term" value="F:oxidoreductase activity"/>
    <property type="evidence" value="ECO:0007669"/>
    <property type="project" value="UniProtKB-KW"/>
</dbReference>
<dbReference type="EMBL" id="CAJPEX010000275">
    <property type="protein sequence ID" value="CAG0914788.1"/>
    <property type="molecule type" value="Genomic_DNA"/>
</dbReference>
<evidence type="ECO:0000259" key="3">
    <source>
        <dbReference type="Pfam" id="PF01408"/>
    </source>
</evidence>
<dbReference type="InterPro" id="IPR000683">
    <property type="entry name" value="Gfo/Idh/MocA-like_OxRdtase_N"/>
</dbReference>
<feature type="domain" description="Gfo/Idh/MocA-like oxidoreductase N-terminal" evidence="3">
    <location>
        <begin position="5"/>
        <end position="98"/>
    </location>
</feature>
<reference evidence="5" key="1">
    <citation type="submission" date="2020-11" db="EMBL/GenBank/DDBJ databases">
        <authorList>
            <person name="Tran Van P."/>
        </authorList>
    </citation>
    <scope>NUCLEOTIDE SEQUENCE</scope>
</reference>
<evidence type="ECO:0008006" key="7">
    <source>
        <dbReference type="Google" id="ProtNLM"/>
    </source>
</evidence>
<evidence type="ECO:0000256" key="2">
    <source>
        <dbReference type="ARBA" id="ARBA00023002"/>
    </source>
</evidence>
<comment type="similarity">
    <text evidence="1">Belongs to the Gfo/Idh/MocA family.</text>
</comment>
<dbReference type="Gene3D" id="3.30.360.10">
    <property type="entry name" value="Dihydrodipicolinate Reductase, domain 2"/>
    <property type="match status" value="1"/>
</dbReference>